<protein>
    <recommendedName>
        <fullName evidence="3">AcrB/AcrD/AcrF family protein</fullName>
    </recommendedName>
</protein>
<keyword evidence="2" id="KW-1185">Reference proteome</keyword>
<reference evidence="2" key="1">
    <citation type="submission" date="2016-10" db="EMBL/GenBank/DDBJ databases">
        <authorList>
            <person name="Varghese N."/>
            <person name="Submissions S."/>
        </authorList>
    </citation>
    <scope>NUCLEOTIDE SEQUENCE [LARGE SCALE GENOMIC DNA]</scope>
    <source>
        <strain evidence="2">DSM 46838</strain>
    </source>
</reference>
<organism evidence="1 2">
    <name type="scientific">Blastococcus tunisiensis</name>
    <dbReference type="NCBI Taxonomy" id="1798228"/>
    <lineage>
        <taxon>Bacteria</taxon>
        <taxon>Bacillati</taxon>
        <taxon>Actinomycetota</taxon>
        <taxon>Actinomycetes</taxon>
        <taxon>Geodermatophilales</taxon>
        <taxon>Geodermatophilaceae</taxon>
        <taxon>Blastococcus</taxon>
    </lineage>
</organism>
<accession>A0A1I2FHP6</accession>
<dbReference type="STRING" id="1798228.SAMN05216574_10898"/>
<name>A0A1I2FHP6_9ACTN</name>
<proteinExistence type="predicted"/>
<dbReference type="RefSeq" id="WP_092198533.1">
    <property type="nucleotide sequence ID" value="NZ_FOND01000008.1"/>
</dbReference>
<sequence length="52" mass="5829">MYTWIWRRLPGNTAVRSLSALALVLAVAVLLLFVVFPEVEPLLPFTDVTVTE</sequence>
<dbReference type="Proteomes" id="UP000198589">
    <property type="component" value="Unassembled WGS sequence"/>
</dbReference>
<gene>
    <name evidence="1" type="ORF">SAMN05216574_10898</name>
</gene>
<dbReference type="EMBL" id="FOND01000008">
    <property type="protein sequence ID" value="SFF04278.1"/>
    <property type="molecule type" value="Genomic_DNA"/>
</dbReference>
<dbReference type="AlphaFoldDB" id="A0A1I2FHP6"/>
<evidence type="ECO:0000313" key="1">
    <source>
        <dbReference type="EMBL" id="SFF04278.1"/>
    </source>
</evidence>
<evidence type="ECO:0000313" key="2">
    <source>
        <dbReference type="Proteomes" id="UP000198589"/>
    </source>
</evidence>
<evidence type="ECO:0008006" key="3">
    <source>
        <dbReference type="Google" id="ProtNLM"/>
    </source>
</evidence>